<dbReference type="VEuPathDB" id="FungiDB:RhiirA1_477971"/>
<dbReference type="Proteomes" id="UP000234323">
    <property type="component" value="Unassembled WGS sequence"/>
</dbReference>
<sequence length="1930" mass="223987">MDHDNNIGDIQVEISKKNILDEFTGQDDIAQEIIKVVSVLMQLGHFDYRKFENELIGTDKMKDYLKFLKNEIKNWQTIVDHAQEQCYYLTFFPARHILAFHDYFTSEKSDKENEEECKTLVRFVNNKAKLPSRKDIQGISRGSKDYRKILCEIGNELEKIFKSIPKQSRGGLKAAEVSGQRTTLDIVKKGKLFIAACVDKTRVPNIIMSLYVNNGNYPEPWQLLICTTSTTMEELTIFIKRSFFASKNGYENHLFCIANLELLDFELQYDLVNQIRSMRDQKDFLLALICYREIGIHHHILDQFSSDVVVTDGLNNEAMREVYRELCQNVIRVSSDLSGQGKTEWIKEDSFNKKRFPRSFLISDDMEFGRLVRQFKECKLQPVESLHINIVSSNYPEDVNMFLFELLTLGIASTNVDVACLPPSETPIYIFIEIASTTEQYLLNSLPMAGYLLSKHLTWDIKSLKISQNITSPIQITCNYLNLLDLDETDAKEIVFRTDNAIKEPLPVERCQNLIEKYFFNENNKDISSFRFVEIFVNVLADQLVRFSSSLFFTVDNLRLMVKETNIRKLILKTLMDGSKDFATRSIKTREAQLESTNTEDENARLGTIVQWDDSNHLIVFFNSQTPDTISALYRDRTKVHENVKTLLKSQVIGNRTKWELDDYNSMSTDALLVKLEYLARKSTEKLNIPEYALSGDNLIKMALILLRARANIPVIICGEAGCGKTSLIAYLAMMVEVQFQSLNFHAGIDEKTIMMFMDDSQKKAEKGEIWLFFDGINTCNYIGLLADLISYQMFNGKLIHPNIRLFSACNPYRLRTKSQSEAGLTNRVKQFEERSNLVYQVKPLPDQILDYVWDYGILKPKDEYRYIQIMVEKELKNLAHPVFAELLFASQNFIRKVEEPYSVSLRDVKRAIKLVIFFYKSLQDRPNRYGHVYPPPGNPNILIRSYVLALSLCYHSRLYEQDLRRQYRYEMGRILQNHKAYVEENMFAKIIREEQEDYIKRMQCPPNTAYNEALLENVLVTIVCILTKIPLFLIGAPGSSKSLAIRLISSNLRGADSYDEYFRNLPQIYLIPHQGSSSSTSDGIIKVFDKANRFQETTSTQFPVISVVLLDEDDSDARHLMVIGKSDSIVNLLTYQLRMRDLDPVVILGSQFPDDRDDYYYSVLKRIMMCVEAGRPLILTDLEIIYGSLYDLWNQNHIVVGSKENVKYFTRVALGAYANPMLYVSPNFKCILVMDEKNVASADPPLLNRFEKQKMSINDTLNNKQKLLVENLGDWTRKMSTLIGVTQLRNKFTQKNLFIGFDKDETLQSLIIDITKNNPETDNDEILEKCKECLIATASSDGVVRAEQSALERDEVDRWKQIYFRKQHHNSLYDYFANQEDALSDPNGHLVIINTFSNINTDVKSCLQELASCQVDKLSIFKTEAQLSNRVKHFWSESTDQMLILQCDLTTVNTGCIKLAKFIIEQFRNEYISKRDQMEREMPTKHACIILHIHRDQESTFTSFNFMCGWKQMTIETLSGTDVPTSGLLDGSLTRIVNSTYPFEKILQQELLWCLSCMKYPSNDESINYIKTLNEKILKHPKFIECLKKRVLVWVEENSTSDWQYKIASNKQNLYPYPSFSAALQVHVRTLFREPIARILYALERLSAIKTFFYVSDQTKSKKGNYEKLLKFWEQIYMDNKIVKIDDIPNPKPDGYNMLAESLLDLEFPFSFYYMKQIDSFKRHYEEEISILQKDDNKIDDETNELYDYVIEDHLKDFKNNLFTSIPQLKDSPLEWEWASELYFNDFVTVIASKDGKKKDRKMLALILKLLIGADKIHQPIFLHAYWWKNANEVLAQLQLAQMSPLIIKNIEIQGNAIIVRGSLEKYLIKEVTKLMLQDLQRICGNFEVAENAHLIDKWQHDVTKVLYLVNKITRAKNLQKSENSFRRS</sequence>
<dbReference type="VEuPathDB" id="FungiDB:FUN_010099"/>
<organism evidence="1 2">
    <name type="scientific">Rhizophagus irregularis</name>
    <dbReference type="NCBI Taxonomy" id="588596"/>
    <lineage>
        <taxon>Eukaryota</taxon>
        <taxon>Fungi</taxon>
        <taxon>Fungi incertae sedis</taxon>
        <taxon>Mucoromycota</taxon>
        <taxon>Glomeromycotina</taxon>
        <taxon>Glomeromycetes</taxon>
        <taxon>Glomerales</taxon>
        <taxon>Glomeraceae</taxon>
        <taxon>Rhizophagus</taxon>
    </lineage>
</organism>
<dbReference type="PANTHER" id="PTHR22605:SF1">
    <property type="entry name" value="RZ-TYPE DOMAIN-CONTAINING PROTEIN"/>
    <property type="match status" value="1"/>
</dbReference>
<dbReference type="GO" id="GO:0004842">
    <property type="term" value="F:ubiquitin-protein transferase activity"/>
    <property type="evidence" value="ECO:0007669"/>
    <property type="project" value="InterPro"/>
</dbReference>
<dbReference type="VEuPathDB" id="FungiDB:RhiirFUN_021951"/>
<dbReference type="InterPro" id="IPR027417">
    <property type="entry name" value="P-loop_NTPase"/>
</dbReference>
<dbReference type="EMBL" id="LLXI01000295">
    <property type="protein sequence ID" value="PKY44034.1"/>
    <property type="molecule type" value="Genomic_DNA"/>
</dbReference>
<dbReference type="GO" id="GO:0016887">
    <property type="term" value="F:ATP hydrolysis activity"/>
    <property type="evidence" value="ECO:0007669"/>
    <property type="project" value="InterPro"/>
</dbReference>
<proteinExistence type="predicted"/>
<dbReference type="SUPFAM" id="SSF52540">
    <property type="entry name" value="P-loop containing nucleoside triphosphate hydrolases"/>
    <property type="match status" value="1"/>
</dbReference>
<comment type="caution">
    <text evidence="1">The sequence shown here is derived from an EMBL/GenBank/DDBJ whole genome shotgun (WGS) entry which is preliminary data.</text>
</comment>
<accession>A0A2I1GBM5</accession>
<reference evidence="1 2" key="1">
    <citation type="submission" date="2015-10" db="EMBL/GenBank/DDBJ databases">
        <title>Genome analyses suggest a sexual origin of heterokaryosis in a supposedly ancient asexual fungus.</title>
        <authorList>
            <person name="Ropars J."/>
            <person name="Sedzielewska K."/>
            <person name="Noel J."/>
            <person name="Charron P."/>
            <person name="Farinelli L."/>
            <person name="Marton T."/>
            <person name="Kruger M."/>
            <person name="Pelin A."/>
            <person name="Brachmann A."/>
            <person name="Corradi N."/>
        </authorList>
    </citation>
    <scope>NUCLEOTIDE SEQUENCE [LARGE SCALE GENOMIC DNA]</scope>
    <source>
        <strain evidence="1 2">A4</strain>
    </source>
</reference>
<dbReference type="VEuPathDB" id="FungiDB:RhiirA1_504395"/>
<dbReference type="PANTHER" id="PTHR22605">
    <property type="entry name" value="RZ-TYPE DOMAIN-CONTAINING PROTEIN"/>
    <property type="match status" value="1"/>
</dbReference>
<dbReference type="Gene3D" id="3.40.50.300">
    <property type="entry name" value="P-loop containing nucleotide triphosphate hydrolases"/>
    <property type="match status" value="1"/>
</dbReference>
<evidence type="ECO:0000313" key="2">
    <source>
        <dbReference type="Proteomes" id="UP000234323"/>
    </source>
</evidence>
<name>A0A2I1GBM5_9GLOM</name>
<evidence type="ECO:0000313" key="1">
    <source>
        <dbReference type="EMBL" id="PKY44034.1"/>
    </source>
</evidence>
<gene>
    <name evidence="1" type="ORF">RhiirA4_512109</name>
</gene>
<keyword evidence="2" id="KW-1185">Reference proteome</keyword>
<protein>
    <submittedName>
        <fullName evidence="1">Uncharacterized protein</fullName>
    </submittedName>
</protein>
<dbReference type="VEuPathDB" id="FungiDB:RhiirA1_444474"/>
<dbReference type="InterPro" id="IPR031248">
    <property type="entry name" value="RNF213"/>
</dbReference>